<feature type="domain" description="Methyltransferase small" evidence="3">
    <location>
        <begin position="44"/>
        <end position="148"/>
    </location>
</feature>
<sequence>MVGTRQLNVSAGDETPCTEDQFLGSALKITQPKDGFRAGSDAVLLGAAVDAKAGETLLDVGAGVGTAGLCALHRIPDCQLWGIELQPELAALARLNAEKNGFAEQTSIIEADIGMRASFAGEVGPKKKPFLEAGFDHVFTNPPFYGKGRARVAKSDIKTLAHIEGSVALPEWLLFCVARAKSKGTVTVIHRADRLGDILAVLQKGCGRLKVIPLWPAQDQSAKRVIVQGIKGDKGPLELTRGLVLHEKDGRPTAVANTIAREGAALKSVM</sequence>
<dbReference type="GO" id="GO:0008168">
    <property type="term" value="F:methyltransferase activity"/>
    <property type="evidence" value="ECO:0007669"/>
    <property type="project" value="UniProtKB-KW"/>
</dbReference>
<dbReference type="InterPro" id="IPR050210">
    <property type="entry name" value="tRNA_Adenine-N(6)_MTase"/>
</dbReference>
<proteinExistence type="predicted"/>
<dbReference type="AlphaFoldDB" id="A0A6L8WD54"/>
<dbReference type="RefSeq" id="WP_161316652.1">
    <property type="nucleotide sequence ID" value="NZ_WTUW01000009.1"/>
</dbReference>
<dbReference type="InterPro" id="IPR007848">
    <property type="entry name" value="Small_mtfrase_dom"/>
</dbReference>
<dbReference type="Pfam" id="PF05175">
    <property type="entry name" value="MTS"/>
    <property type="match status" value="1"/>
</dbReference>
<dbReference type="PANTHER" id="PTHR47739:SF1">
    <property type="entry name" value="TRNA1(VAL) (ADENINE(37)-N6)-METHYLTRANSFERASE"/>
    <property type="match status" value="1"/>
</dbReference>
<dbReference type="EMBL" id="WTUW01000009">
    <property type="protein sequence ID" value="MZR32077.1"/>
    <property type="molecule type" value="Genomic_DNA"/>
</dbReference>
<dbReference type="Proteomes" id="UP000476030">
    <property type="component" value="Unassembled WGS sequence"/>
</dbReference>
<gene>
    <name evidence="4" type="ORF">GQE98_15670</name>
</gene>
<organism evidence="4 5">
    <name type="scientific">Sneathiella litorea</name>
    <dbReference type="NCBI Taxonomy" id="2606216"/>
    <lineage>
        <taxon>Bacteria</taxon>
        <taxon>Pseudomonadati</taxon>
        <taxon>Pseudomonadota</taxon>
        <taxon>Alphaproteobacteria</taxon>
        <taxon>Sneathiellales</taxon>
        <taxon>Sneathiellaceae</taxon>
        <taxon>Sneathiella</taxon>
    </lineage>
</organism>
<keyword evidence="1 4" id="KW-0489">Methyltransferase</keyword>
<accession>A0A6L8WD54</accession>
<keyword evidence="4" id="KW-0808">Transferase</keyword>
<dbReference type="Gene3D" id="3.40.50.150">
    <property type="entry name" value="Vaccinia Virus protein VP39"/>
    <property type="match status" value="1"/>
</dbReference>
<evidence type="ECO:0000256" key="1">
    <source>
        <dbReference type="ARBA" id="ARBA00022603"/>
    </source>
</evidence>
<protein>
    <submittedName>
        <fullName evidence="4">Methyltransferase</fullName>
    </submittedName>
</protein>
<comment type="caution">
    <text evidence="4">The sequence shown here is derived from an EMBL/GenBank/DDBJ whole genome shotgun (WGS) entry which is preliminary data.</text>
</comment>
<evidence type="ECO:0000313" key="4">
    <source>
        <dbReference type="EMBL" id="MZR32077.1"/>
    </source>
</evidence>
<dbReference type="SUPFAM" id="SSF53335">
    <property type="entry name" value="S-adenosyl-L-methionine-dependent methyltransferases"/>
    <property type="match status" value="1"/>
</dbReference>
<dbReference type="InterPro" id="IPR029063">
    <property type="entry name" value="SAM-dependent_MTases_sf"/>
</dbReference>
<evidence type="ECO:0000259" key="3">
    <source>
        <dbReference type="Pfam" id="PF05175"/>
    </source>
</evidence>
<dbReference type="CDD" id="cd02440">
    <property type="entry name" value="AdoMet_MTases"/>
    <property type="match status" value="1"/>
</dbReference>
<reference evidence="4 5" key="1">
    <citation type="submission" date="2019-12" db="EMBL/GenBank/DDBJ databases">
        <title>Snethiella sp. nov. sp. isolated from sea sand.</title>
        <authorList>
            <person name="Kim J."/>
            <person name="Jeong S.E."/>
            <person name="Jung H.S."/>
            <person name="Jeon C.O."/>
        </authorList>
    </citation>
    <scope>NUCLEOTIDE SEQUENCE [LARGE SCALE GENOMIC DNA]</scope>
    <source>
        <strain evidence="4 5">DP05</strain>
    </source>
</reference>
<name>A0A6L8WD54_9PROT</name>
<evidence type="ECO:0000313" key="5">
    <source>
        <dbReference type="Proteomes" id="UP000476030"/>
    </source>
</evidence>
<dbReference type="GO" id="GO:0032259">
    <property type="term" value="P:methylation"/>
    <property type="evidence" value="ECO:0007669"/>
    <property type="project" value="UniProtKB-KW"/>
</dbReference>
<keyword evidence="2" id="KW-0949">S-adenosyl-L-methionine</keyword>
<dbReference type="PANTHER" id="PTHR47739">
    <property type="entry name" value="TRNA1(VAL) (ADENINE(37)-N6)-METHYLTRANSFERASE"/>
    <property type="match status" value="1"/>
</dbReference>
<evidence type="ECO:0000256" key="2">
    <source>
        <dbReference type="ARBA" id="ARBA00022691"/>
    </source>
</evidence>
<keyword evidence="5" id="KW-1185">Reference proteome</keyword>